<evidence type="ECO:0000313" key="2">
    <source>
        <dbReference type="Proteomes" id="UP000054314"/>
    </source>
</evidence>
<evidence type="ECO:0000313" key="1">
    <source>
        <dbReference type="EMBL" id="KGM08339.1"/>
    </source>
</evidence>
<sequence length="254" mass="25617">ADATADAVATVLAAALLDALGQIGDGAGELADGLGDLEGALADATGGLDALEPPPLDDVLAGLDLDGLLTDLAPDPGQLLADADLDALGTELTRALTAELEGLDPLDGLDDLDVDPAVLDRLLRQAFEGLEGEVDLRDALAALDVEALLAELDLAGRLADRVGRVDLGEVLRDVVADLDLDDLDLDLHLDDLDAPSPADVAAHLRAVGERVGVTLAAAQAVLDAIEAVLEDPQGPPATGPGGDLDELAEAAALV</sequence>
<name>A0A0A0BMP6_9CELL</name>
<protein>
    <submittedName>
        <fullName evidence="1">Uncharacterized protein</fullName>
    </submittedName>
</protein>
<organism evidence="1 2">
    <name type="scientific">Cellulomonas bogoriensis 69B4 = DSM 16987</name>
    <dbReference type="NCBI Taxonomy" id="1386082"/>
    <lineage>
        <taxon>Bacteria</taxon>
        <taxon>Bacillati</taxon>
        <taxon>Actinomycetota</taxon>
        <taxon>Actinomycetes</taxon>
        <taxon>Micrococcales</taxon>
        <taxon>Cellulomonadaceae</taxon>
        <taxon>Cellulomonas</taxon>
    </lineage>
</organism>
<feature type="non-terminal residue" evidence="1">
    <location>
        <position position="1"/>
    </location>
</feature>
<proteinExistence type="predicted"/>
<keyword evidence="2" id="KW-1185">Reference proteome</keyword>
<dbReference type="AlphaFoldDB" id="A0A0A0BMP6"/>
<comment type="caution">
    <text evidence="1">The sequence shown here is derived from an EMBL/GenBank/DDBJ whole genome shotgun (WGS) entry which is preliminary data.</text>
</comment>
<reference evidence="1 2" key="1">
    <citation type="submission" date="2013-08" db="EMBL/GenBank/DDBJ databases">
        <title>Genome sequencing of Cellulomonas bogoriensis 69B4.</title>
        <authorList>
            <person name="Chen F."/>
            <person name="Li Y."/>
            <person name="Wang G."/>
        </authorList>
    </citation>
    <scope>NUCLEOTIDE SEQUENCE [LARGE SCALE GENOMIC DNA]</scope>
    <source>
        <strain evidence="1 2">69B4</strain>
    </source>
</reference>
<feature type="non-terminal residue" evidence="1">
    <location>
        <position position="254"/>
    </location>
</feature>
<dbReference type="Proteomes" id="UP000054314">
    <property type="component" value="Unassembled WGS sequence"/>
</dbReference>
<dbReference type="EMBL" id="AXCZ01000402">
    <property type="protein sequence ID" value="KGM08339.1"/>
    <property type="molecule type" value="Genomic_DNA"/>
</dbReference>
<accession>A0A0A0BMP6</accession>
<dbReference type="RefSeq" id="WP_035063251.1">
    <property type="nucleotide sequence ID" value="NZ_AXCZ01000402.1"/>
</dbReference>
<gene>
    <name evidence="1" type="ORF">N869_12305</name>
</gene>